<dbReference type="EMBL" id="WTPW01000009">
    <property type="protein sequence ID" value="KAF0561207.1"/>
    <property type="molecule type" value="Genomic_DNA"/>
</dbReference>
<proteinExistence type="predicted"/>
<sequence length="168" mass="19741">MGHPNGIYGDCYHDEVENGKDKSKAFSYYQAISHVDEFWKVVNCNKESKERNKENYPEKPVFTYTSCYSEEIHREEGRKVKRITRKSEGKEPNKIKKHEEYECTTLNSTCKAWIKRVDELKRMIKSPYRLTDSEKLEIADEGNPNNSEVPKENQTIRSPKDTEINLKS</sequence>
<evidence type="ECO:0000313" key="2">
    <source>
        <dbReference type="EMBL" id="KAF0561207.1"/>
    </source>
</evidence>
<name>A0A8H4B569_GIGMA</name>
<feature type="compositionally biased region" description="Basic and acidic residues" evidence="1">
    <location>
        <begin position="158"/>
        <end position="168"/>
    </location>
</feature>
<gene>
    <name evidence="2" type="ORF">F8M41_023990</name>
</gene>
<evidence type="ECO:0000256" key="1">
    <source>
        <dbReference type="SAM" id="MobiDB-lite"/>
    </source>
</evidence>
<protein>
    <submittedName>
        <fullName evidence="2">Uncharacterized protein</fullName>
    </submittedName>
</protein>
<feature type="region of interest" description="Disordered" evidence="1">
    <location>
        <begin position="131"/>
        <end position="168"/>
    </location>
</feature>
<keyword evidence="3" id="KW-1185">Reference proteome</keyword>
<feature type="compositionally biased region" description="Polar residues" evidence="1">
    <location>
        <begin position="143"/>
        <end position="157"/>
    </location>
</feature>
<dbReference type="Proteomes" id="UP000439903">
    <property type="component" value="Unassembled WGS sequence"/>
</dbReference>
<organism evidence="2 3">
    <name type="scientific">Gigaspora margarita</name>
    <dbReference type="NCBI Taxonomy" id="4874"/>
    <lineage>
        <taxon>Eukaryota</taxon>
        <taxon>Fungi</taxon>
        <taxon>Fungi incertae sedis</taxon>
        <taxon>Mucoromycota</taxon>
        <taxon>Glomeromycotina</taxon>
        <taxon>Glomeromycetes</taxon>
        <taxon>Diversisporales</taxon>
        <taxon>Gigasporaceae</taxon>
        <taxon>Gigaspora</taxon>
    </lineage>
</organism>
<dbReference type="AlphaFoldDB" id="A0A8H4B569"/>
<accession>A0A8H4B569</accession>
<reference evidence="2 3" key="1">
    <citation type="journal article" date="2019" name="Environ. Microbiol.">
        <title>At the nexus of three kingdoms: the genome of the mycorrhizal fungus Gigaspora margarita provides insights into plant, endobacterial and fungal interactions.</title>
        <authorList>
            <person name="Venice F."/>
            <person name="Ghignone S."/>
            <person name="Salvioli di Fossalunga A."/>
            <person name="Amselem J."/>
            <person name="Novero M."/>
            <person name="Xianan X."/>
            <person name="Sedzielewska Toro K."/>
            <person name="Morin E."/>
            <person name="Lipzen A."/>
            <person name="Grigoriev I.V."/>
            <person name="Henrissat B."/>
            <person name="Martin F.M."/>
            <person name="Bonfante P."/>
        </authorList>
    </citation>
    <scope>NUCLEOTIDE SEQUENCE [LARGE SCALE GENOMIC DNA]</scope>
    <source>
        <strain evidence="2 3">BEG34</strain>
    </source>
</reference>
<evidence type="ECO:0000313" key="3">
    <source>
        <dbReference type="Proteomes" id="UP000439903"/>
    </source>
</evidence>
<comment type="caution">
    <text evidence="2">The sequence shown here is derived from an EMBL/GenBank/DDBJ whole genome shotgun (WGS) entry which is preliminary data.</text>
</comment>